<proteinExistence type="predicted"/>
<keyword evidence="4" id="KW-1185">Reference proteome</keyword>
<protein>
    <submittedName>
        <fullName evidence="3">Glycosyltransferase family 4 protein</fullName>
    </submittedName>
</protein>
<organism evidence="3 4">
    <name type="scientific">Streptomyces daliensis</name>
    <dbReference type="NCBI Taxonomy" id="299421"/>
    <lineage>
        <taxon>Bacteria</taxon>
        <taxon>Bacillati</taxon>
        <taxon>Actinomycetota</taxon>
        <taxon>Actinomycetes</taxon>
        <taxon>Kitasatosporales</taxon>
        <taxon>Streptomycetaceae</taxon>
        <taxon>Streptomyces</taxon>
    </lineage>
</organism>
<dbReference type="Pfam" id="PF00534">
    <property type="entry name" value="Glycos_transf_1"/>
    <property type="match status" value="1"/>
</dbReference>
<dbReference type="EMBL" id="JAGSMN010001929">
    <property type="protein sequence ID" value="MBR7678852.1"/>
    <property type="molecule type" value="Genomic_DNA"/>
</dbReference>
<dbReference type="AlphaFoldDB" id="A0A8T4J6J1"/>
<evidence type="ECO:0000256" key="1">
    <source>
        <dbReference type="ARBA" id="ARBA00022679"/>
    </source>
</evidence>
<accession>A0A8T4J6J1</accession>
<evidence type="ECO:0000313" key="4">
    <source>
        <dbReference type="Proteomes" id="UP000675554"/>
    </source>
</evidence>
<keyword evidence="1" id="KW-0808">Transferase</keyword>
<dbReference type="InterPro" id="IPR001296">
    <property type="entry name" value="Glyco_trans_1"/>
</dbReference>
<feature type="non-terminal residue" evidence="3">
    <location>
        <position position="117"/>
    </location>
</feature>
<name>A0A8T4J6J1_9ACTN</name>
<dbReference type="GO" id="GO:0016757">
    <property type="term" value="F:glycosyltransferase activity"/>
    <property type="evidence" value="ECO:0007669"/>
    <property type="project" value="InterPro"/>
</dbReference>
<feature type="non-terminal residue" evidence="3">
    <location>
        <position position="1"/>
    </location>
</feature>
<reference evidence="3" key="1">
    <citation type="submission" date="2021-04" db="EMBL/GenBank/DDBJ databases">
        <title>Sequencing of actinobacteria type strains.</title>
        <authorList>
            <person name="Nguyen G.-S."/>
            <person name="Wentzel A."/>
        </authorList>
    </citation>
    <scope>NUCLEOTIDE SEQUENCE</scope>
    <source>
        <strain evidence="3">DSM 42095</strain>
    </source>
</reference>
<dbReference type="Gene3D" id="3.40.50.2000">
    <property type="entry name" value="Glycogen Phosphorylase B"/>
    <property type="match status" value="1"/>
</dbReference>
<feature type="domain" description="Glycosyl transferase family 1" evidence="2">
    <location>
        <begin position="25"/>
        <end position="112"/>
    </location>
</feature>
<dbReference type="SUPFAM" id="SSF53756">
    <property type="entry name" value="UDP-Glycosyltransferase/glycogen phosphorylase"/>
    <property type="match status" value="1"/>
</dbReference>
<evidence type="ECO:0000259" key="2">
    <source>
        <dbReference type="Pfam" id="PF00534"/>
    </source>
</evidence>
<evidence type="ECO:0000313" key="3">
    <source>
        <dbReference type="EMBL" id="MBR7678852.1"/>
    </source>
</evidence>
<comment type="caution">
    <text evidence="3">The sequence shown here is derived from an EMBL/GenBank/DDBJ whole genome shotgun (WGS) entry which is preliminary data.</text>
</comment>
<gene>
    <name evidence="3" type="ORF">KDA82_39100</name>
</gene>
<sequence>AGAGAEPSGTAEERLRHKVRAEVGAVDRPLIVSVGRLAEHQGYDAALTASRAWRHFEPPPLFAIAGEGAERAALQRRIDEEDLPVRLLGRREDALQLLAGADVAVLASRWEARSLFA</sequence>
<dbReference type="Proteomes" id="UP000675554">
    <property type="component" value="Unassembled WGS sequence"/>
</dbReference>